<dbReference type="PANTHER" id="PTHR34450:SF9">
    <property type="entry name" value="DEFENSIN-LIKE PROTEIN 242-RELATED"/>
    <property type="match status" value="1"/>
</dbReference>
<name>A0AAN9LVR3_CANGL</name>
<dbReference type="GO" id="GO:0005576">
    <property type="term" value="C:extracellular region"/>
    <property type="evidence" value="ECO:0007669"/>
    <property type="project" value="UniProtKB-SubCell"/>
</dbReference>
<dbReference type="Proteomes" id="UP001367508">
    <property type="component" value="Unassembled WGS sequence"/>
</dbReference>
<feature type="signal peptide" evidence="5">
    <location>
        <begin position="1"/>
        <end position="24"/>
    </location>
</feature>
<dbReference type="AlphaFoldDB" id="A0AAN9LVR3"/>
<gene>
    <name evidence="6" type="ORF">VNO77_21458</name>
    <name evidence="7" type="ORF">VNO77_21459</name>
</gene>
<dbReference type="EMBL" id="JAYMYQ010000004">
    <property type="protein sequence ID" value="KAK7340747.1"/>
    <property type="molecule type" value="Genomic_DNA"/>
</dbReference>
<organism evidence="7 8">
    <name type="scientific">Canavalia gladiata</name>
    <name type="common">Sword bean</name>
    <name type="synonym">Dolichos gladiatus</name>
    <dbReference type="NCBI Taxonomy" id="3824"/>
    <lineage>
        <taxon>Eukaryota</taxon>
        <taxon>Viridiplantae</taxon>
        <taxon>Streptophyta</taxon>
        <taxon>Embryophyta</taxon>
        <taxon>Tracheophyta</taxon>
        <taxon>Spermatophyta</taxon>
        <taxon>Magnoliopsida</taxon>
        <taxon>eudicotyledons</taxon>
        <taxon>Gunneridae</taxon>
        <taxon>Pentapetalae</taxon>
        <taxon>rosids</taxon>
        <taxon>fabids</taxon>
        <taxon>Fabales</taxon>
        <taxon>Fabaceae</taxon>
        <taxon>Papilionoideae</taxon>
        <taxon>50 kb inversion clade</taxon>
        <taxon>NPAAA clade</taxon>
        <taxon>indigoferoid/millettioid clade</taxon>
        <taxon>Phaseoleae</taxon>
        <taxon>Canavalia</taxon>
    </lineage>
</organism>
<keyword evidence="8" id="KW-1185">Reference proteome</keyword>
<evidence type="ECO:0000313" key="8">
    <source>
        <dbReference type="Proteomes" id="UP001367508"/>
    </source>
</evidence>
<evidence type="ECO:0000256" key="4">
    <source>
        <dbReference type="ARBA" id="ARBA00022729"/>
    </source>
</evidence>
<reference evidence="7 8" key="1">
    <citation type="submission" date="2024-01" db="EMBL/GenBank/DDBJ databases">
        <title>The genomes of 5 underutilized Papilionoideae crops provide insights into root nodulation and disease resistanc.</title>
        <authorList>
            <person name="Jiang F."/>
        </authorList>
    </citation>
    <scope>NUCLEOTIDE SEQUENCE [LARGE SCALE GENOMIC DNA]</scope>
    <source>
        <strain evidence="7">LVBAO_FW01</strain>
        <tissue evidence="7">Leaves</tissue>
    </source>
</reference>
<comment type="subcellular location">
    <subcellularLocation>
        <location evidence="1">Secreted</location>
    </subcellularLocation>
</comment>
<keyword evidence="4 5" id="KW-0732">Signal</keyword>
<comment type="similarity">
    <text evidence="2">Belongs to the DEFL family.</text>
</comment>
<sequence>MIMKLQNILLVTFALFALFSHGYGRIQYCFRSVTLPGLCPNGYSRKSCLEEFTRRFPSGMPRDCTCANHVYTRKCTCKIVCQ</sequence>
<comment type="caution">
    <text evidence="7">The sequence shown here is derived from an EMBL/GenBank/DDBJ whole genome shotgun (WGS) entry which is preliminary data.</text>
</comment>
<evidence type="ECO:0000256" key="5">
    <source>
        <dbReference type="SAM" id="SignalP"/>
    </source>
</evidence>
<keyword evidence="3" id="KW-0964">Secreted</keyword>
<dbReference type="PANTHER" id="PTHR34450">
    <property type="entry name" value="DEFENSIN-LIKE PROTEIN 245-RELATED"/>
    <property type="match status" value="1"/>
</dbReference>
<evidence type="ECO:0000313" key="6">
    <source>
        <dbReference type="EMBL" id="KAK7340746.1"/>
    </source>
</evidence>
<accession>A0AAN9LVR3</accession>
<protein>
    <submittedName>
        <fullName evidence="7">Uncharacterized protein</fullName>
    </submittedName>
</protein>
<evidence type="ECO:0000256" key="3">
    <source>
        <dbReference type="ARBA" id="ARBA00022525"/>
    </source>
</evidence>
<evidence type="ECO:0000256" key="2">
    <source>
        <dbReference type="ARBA" id="ARBA00006722"/>
    </source>
</evidence>
<dbReference type="EMBL" id="JAYMYQ010000004">
    <property type="protein sequence ID" value="KAK7340746.1"/>
    <property type="molecule type" value="Genomic_DNA"/>
</dbReference>
<feature type="chain" id="PRO_5044711277" evidence="5">
    <location>
        <begin position="25"/>
        <end position="82"/>
    </location>
</feature>
<dbReference type="InterPro" id="IPR010682">
    <property type="entry name" value="SCRL"/>
</dbReference>
<dbReference type="GO" id="GO:0007165">
    <property type="term" value="P:signal transduction"/>
    <property type="evidence" value="ECO:0007669"/>
    <property type="project" value="InterPro"/>
</dbReference>
<proteinExistence type="inferred from homology"/>
<evidence type="ECO:0000256" key="1">
    <source>
        <dbReference type="ARBA" id="ARBA00004613"/>
    </source>
</evidence>
<evidence type="ECO:0000313" key="7">
    <source>
        <dbReference type="EMBL" id="KAK7340747.1"/>
    </source>
</evidence>